<proteinExistence type="predicted"/>
<sequence>MENDDAARRQMGLQFGQCDRRIRHELQDVAASNCVDGLRQAYLRGITHIERHIVQSERGDPTPGDVERRGGSIHSDNPSRRADQIGKQDGDIASSRTDVEHTHPGSNSRLHEKPSRDRVNQACLGTEALQLQLGMAERIWHFADCVGTAHHNLSSVGMKTLTAPDAVNQRWSEVLAHRDSHTEGDNGASPQFHLHANVSGSTQTETNGRFREIPPIHAWRI</sequence>
<keyword evidence="3" id="KW-1185">Reference proteome</keyword>
<dbReference type="AlphaFoldDB" id="M5EUG1"/>
<feature type="compositionally biased region" description="Basic and acidic residues" evidence="1">
    <location>
        <begin position="97"/>
        <end position="118"/>
    </location>
</feature>
<evidence type="ECO:0000256" key="1">
    <source>
        <dbReference type="SAM" id="MobiDB-lite"/>
    </source>
</evidence>
<dbReference type="Proteomes" id="UP000012062">
    <property type="component" value="Unassembled WGS sequence"/>
</dbReference>
<feature type="compositionally biased region" description="Basic and acidic residues" evidence="1">
    <location>
        <begin position="77"/>
        <end position="90"/>
    </location>
</feature>
<dbReference type="EMBL" id="CAUM01000129">
    <property type="protein sequence ID" value="CCV07558.1"/>
    <property type="molecule type" value="Genomic_DNA"/>
</dbReference>
<comment type="caution">
    <text evidence="2">The sequence shown here is derived from an EMBL/GenBank/DDBJ whole genome shotgun (WGS) entry which is preliminary data.</text>
</comment>
<protein>
    <submittedName>
        <fullName evidence="2">Uncharacterized protein</fullName>
    </submittedName>
</protein>
<feature type="region of interest" description="Disordered" evidence="1">
    <location>
        <begin position="54"/>
        <end position="118"/>
    </location>
</feature>
<reference evidence="2 3" key="1">
    <citation type="submission" date="2013-02" db="EMBL/GenBank/DDBJ databases">
        <authorList>
            <person name="Genoscope - CEA"/>
        </authorList>
    </citation>
    <scope>NUCLEOTIDE SEQUENCE [LARGE SCALE GENOMIC DNA]</scope>
    <source>
        <strain evidence="2 3">STM 2683</strain>
    </source>
</reference>
<organism evidence="2 3">
    <name type="scientific">Mesorhizobium metallidurans STM 2683</name>
    <dbReference type="NCBI Taxonomy" id="1297569"/>
    <lineage>
        <taxon>Bacteria</taxon>
        <taxon>Pseudomonadati</taxon>
        <taxon>Pseudomonadota</taxon>
        <taxon>Alphaproteobacteria</taxon>
        <taxon>Hyphomicrobiales</taxon>
        <taxon>Phyllobacteriaceae</taxon>
        <taxon>Mesorhizobium</taxon>
    </lineage>
</organism>
<feature type="compositionally biased region" description="Basic and acidic residues" evidence="1">
    <location>
        <begin position="54"/>
        <end position="70"/>
    </location>
</feature>
<name>M5EUG1_9HYPH</name>
<gene>
    <name evidence="2" type="ORF">MESS2_600014</name>
</gene>
<accession>M5EUG1</accession>
<evidence type="ECO:0000313" key="2">
    <source>
        <dbReference type="EMBL" id="CCV07558.1"/>
    </source>
</evidence>
<evidence type="ECO:0000313" key="3">
    <source>
        <dbReference type="Proteomes" id="UP000012062"/>
    </source>
</evidence>